<dbReference type="STRING" id="47427.A0A2H3D5J3"/>
<sequence length="180" mass="19847">MLIYNWKTDGHAHLDGVRDALHDHCLQVLFTPSTILVVCASSISLYTAPPHPTLLWLGRWRQRNIDLHPHPFPEQQPLGITKHHHDAEPHDALILSSASELLLYGSARPTPPWSHAGGEHDGSETLIAAVFLGPFNPIAEVHVCEVCMNNLNNWTALDDVEDLGRIALGSAFGKVTIVQL</sequence>
<evidence type="ECO:0000313" key="1">
    <source>
        <dbReference type="EMBL" id="PBK86068.1"/>
    </source>
</evidence>
<evidence type="ECO:0000313" key="2">
    <source>
        <dbReference type="Proteomes" id="UP000217790"/>
    </source>
</evidence>
<organism evidence="1 2">
    <name type="scientific">Armillaria gallica</name>
    <name type="common">Bulbous honey fungus</name>
    <name type="synonym">Armillaria bulbosa</name>
    <dbReference type="NCBI Taxonomy" id="47427"/>
    <lineage>
        <taxon>Eukaryota</taxon>
        <taxon>Fungi</taxon>
        <taxon>Dikarya</taxon>
        <taxon>Basidiomycota</taxon>
        <taxon>Agaricomycotina</taxon>
        <taxon>Agaricomycetes</taxon>
        <taxon>Agaricomycetidae</taxon>
        <taxon>Agaricales</taxon>
        <taxon>Marasmiineae</taxon>
        <taxon>Physalacriaceae</taxon>
        <taxon>Armillaria</taxon>
    </lineage>
</organism>
<accession>A0A2H3D5J3</accession>
<dbReference type="OrthoDB" id="3034442at2759"/>
<name>A0A2H3D5J3_ARMGA</name>
<dbReference type="InParanoid" id="A0A2H3D5J3"/>
<dbReference type="Proteomes" id="UP000217790">
    <property type="component" value="Unassembled WGS sequence"/>
</dbReference>
<keyword evidence="2" id="KW-1185">Reference proteome</keyword>
<proteinExistence type="predicted"/>
<reference evidence="2" key="1">
    <citation type="journal article" date="2017" name="Nat. Ecol. Evol.">
        <title>Genome expansion and lineage-specific genetic innovations in the forest pathogenic fungi Armillaria.</title>
        <authorList>
            <person name="Sipos G."/>
            <person name="Prasanna A.N."/>
            <person name="Walter M.C."/>
            <person name="O'Connor E."/>
            <person name="Balint B."/>
            <person name="Krizsan K."/>
            <person name="Kiss B."/>
            <person name="Hess J."/>
            <person name="Varga T."/>
            <person name="Slot J."/>
            <person name="Riley R."/>
            <person name="Boka B."/>
            <person name="Rigling D."/>
            <person name="Barry K."/>
            <person name="Lee J."/>
            <person name="Mihaltcheva S."/>
            <person name="LaButti K."/>
            <person name="Lipzen A."/>
            <person name="Waldron R."/>
            <person name="Moloney N.M."/>
            <person name="Sperisen C."/>
            <person name="Kredics L."/>
            <person name="Vagvoelgyi C."/>
            <person name="Patrignani A."/>
            <person name="Fitzpatrick D."/>
            <person name="Nagy I."/>
            <person name="Doyle S."/>
            <person name="Anderson J.B."/>
            <person name="Grigoriev I.V."/>
            <person name="Gueldener U."/>
            <person name="Muensterkoetter M."/>
            <person name="Nagy L.G."/>
        </authorList>
    </citation>
    <scope>NUCLEOTIDE SEQUENCE [LARGE SCALE GENOMIC DNA]</scope>
    <source>
        <strain evidence="2">Ar21-2</strain>
    </source>
</reference>
<gene>
    <name evidence="1" type="ORF">ARMGADRAFT_1086832</name>
</gene>
<protein>
    <submittedName>
        <fullName evidence="1">Uncharacterized protein</fullName>
    </submittedName>
</protein>
<dbReference type="AlphaFoldDB" id="A0A2H3D5J3"/>
<dbReference type="EMBL" id="KZ293686">
    <property type="protein sequence ID" value="PBK86068.1"/>
    <property type="molecule type" value="Genomic_DNA"/>
</dbReference>